<keyword evidence="6" id="KW-0460">Magnesium</keyword>
<evidence type="ECO:0000313" key="10">
    <source>
        <dbReference type="EMBL" id="PRP95439.1"/>
    </source>
</evidence>
<comment type="subcellular location">
    <subcellularLocation>
        <location evidence="6">Cytoplasm</location>
    </subcellularLocation>
</comment>
<dbReference type="GO" id="GO:0005737">
    <property type="term" value="C:cytoplasm"/>
    <property type="evidence" value="ECO:0007669"/>
    <property type="project" value="UniProtKB-SubCell"/>
</dbReference>
<dbReference type="SUPFAM" id="SSF52540">
    <property type="entry name" value="P-loop containing nucleoside triphosphate hydrolases"/>
    <property type="match status" value="1"/>
</dbReference>
<dbReference type="CDD" id="cd14858">
    <property type="entry name" value="TrmE_N"/>
    <property type="match status" value="1"/>
</dbReference>
<comment type="subunit">
    <text evidence="6">Homodimer. Heterotetramer of two MnmE and two MnmG subunits.</text>
</comment>
<dbReference type="HAMAP" id="MF_00379">
    <property type="entry name" value="GTPase_MnmE"/>
    <property type="match status" value="1"/>
</dbReference>
<feature type="binding site" evidence="6">
    <location>
        <begin position="264"/>
        <end position="267"/>
    </location>
    <ligand>
        <name>GTP</name>
        <dbReference type="ChEBI" id="CHEBI:37565"/>
    </ligand>
</feature>
<dbReference type="AlphaFoldDB" id="A0A2S9XRF0"/>
<dbReference type="SUPFAM" id="SSF103025">
    <property type="entry name" value="Folate-binding domain"/>
    <property type="match status" value="1"/>
</dbReference>
<evidence type="ECO:0000259" key="9">
    <source>
        <dbReference type="Pfam" id="PF12631"/>
    </source>
</evidence>
<comment type="similarity">
    <text evidence="1 6">Belongs to the TRAFAC class TrmE-Era-EngA-EngB-Septin-like GTPase superfamily. TrmE GTPase family.</text>
</comment>
<evidence type="ECO:0000313" key="11">
    <source>
        <dbReference type="Proteomes" id="UP000237968"/>
    </source>
</evidence>
<comment type="cofactor">
    <cofactor evidence="6">
        <name>K(+)</name>
        <dbReference type="ChEBI" id="CHEBI:29103"/>
    </cofactor>
    <text evidence="6">Binds 1 potassium ion per subunit.</text>
</comment>
<dbReference type="Proteomes" id="UP000237968">
    <property type="component" value="Unassembled WGS sequence"/>
</dbReference>
<evidence type="ECO:0000256" key="6">
    <source>
        <dbReference type="HAMAP-Rule" id="MF_00379"/>
    </source>
</evidence>
<dbReference type="EC" id="3.6.-.-" evidence="6"/>
<protein>
    <recommendedName>
        <fullName evidence="6">tRNA modification GTPase MnmE</fullName>
        <ecNumber evidence="6">3.6.-.-</ecNumber>
    </recommendedName>
</protein>
<dbReference type="RefSeq" id="WP_181197946.1">
    <property type="nucleotide sequence ID" value="NZ_PVNK01000170.1"/>
</dbReference>
<dbReference type="InterPro" id="IPR025867">
    <property type="entry name" value="MnmE_helical"/>
</dbReference>
<accession>A0A2S9XRF0</accession>
<feature type="domain" description="MnmE helical" evidence="9">
    <location>
        <begin position="118"/>
        <end position="438"/>
    </location>
</feature>
<keyword evidence="2 6" id="KW-0819">tRNA processing</keyword>
<feature type="binding site" evidence="6">
    <location>
        <position position="441"/>
    </location>
    <ligand>
        <name>(6S)-5-formyl-5,6,7,8-tetrahydrofolate</name>
        <dbReference type="ChEBI" id="CHEBI:57457"/>
    </ligand>
</feature>
<dbReference type="Pfam" id="PF10396">
    <property type="entry name" value="TrmE_N"/>
    <property type="match status" value="1"/>
</dbReference>
<feature type="binding site" evidence="6">
    <location>
        <position position="224"/>
    </location>
    <ligand>
        <name>Mg(2+)</name>
        <dbReference type="ChEBI" id="CHEBI:18420"/>
    </ligand>
</feature>
<dbReference type="EMBL" id="PVNK01000170">
    <property type="protein sequence ID" value="PRP95439.1"/>
    <property type="molecule type" value="Genomic_DNA"/>
</dbReference>
<dbReference type="GO" id="GO:0005525">
    <property type="term" value="F:GTP binding"/>
    <property type="evidence" value="ECO:0007669"/>
    <property type="project" value="UniProtKB-UniRule"/>
</dbReference>
<keyword evidence="5 6" id="KW-0342">GTP-binding</keyword>
<dbReference type="Gene3D" id="1.20.120.430">
    <property type="entry name" value="tRNA modification GTPase MnmE domain 2"/>
    <property type="match status" value="1"/>
</dbReference>
<evidence type="ECO:0000256" key="5">
    <source>
        <dbReference type="ARBA" id="ARBA00023134"/>
    </source>
</evidence>
<evidence type="ECO:0000256" key="4">
    <source>
        <dbReference type="ARBA" id="ARBA00022958"/>
    </source>
</evidence>
<dbReference type="InterPro" id="IPR005225">
    <property type="entry name" value="Small_GTP-bd"/>
</dbReference>
<keyword evidence="4 6" id="KW-0630">Potassium</keyword>
<keyword evidence="11" id="KW-1185">Reference proteome</keyword>
<dbReference type="InterPro" id="IPR018948">
    <property type="entry name" value="GTP-bd_TrmE_N"/>
</dbReference>
<dbReference type="GO" id="GO:0002098">
    <property type="term" value="P:tRNA wobble uridine modification"/>
    <property type="evidence" value="ECO:0007669"/>
    <property type="project" value="TreeGrafter"/>
</dbReference>
<feature type="domain" description="G" evidence="7">
    <location>
        <begin position="212"/>
        <end position="299"/>
    </location>
</feature>
<dbReference type="Pfam" id="PF01926">
    <property type="entry name" value="MMR_HSR1"/>
    <property type="match status" value="1"/>
</dbReference>
<dbReference type="InterPro" id="IPR031168">
    <property type="entry name" value="G_TrmE"/>
</dbReference>
<dbReference type="InterPro" id="IPR027368">
    <property type="entry name" value="MnmE_dom2"/>
</dbReference>
<dbReference type="GO" id="GO:0030488">
    <property type="term" value="P:tRNA methylation"/>
    <property type="evidence" value="ECO:0007669"/>
    <property type="project" value="TreeGrafter"/>
</dbReference>
<dbReference type="PANTHER" id="PTHR42714">
    <property type="entry name" value="TRNA MODIFICATION GTPASE GTPBP3"/>
    <property type="match status" value="1"/>
</dbReference>
<dbReference type="InterPro" id="IPR027266">
    <property type="entry name" value="TrmE/GcvT-like"/>
</dbReference>
<dbReference type="InterPro" id="IPR006073">
    <property type="entry name" value="GTP-bd"/>
</dbReference>
<dbReference type="NCBIfam" id="TIGR00231">
    <property type="entry name" value="small_GTP"/>
    <property type="match status" value="1"/>
</dbReference>
<organism evidence="10 11">
    <name type="scientific">Enhygromyxa salina</name>
    <dbReference type="NCBI Taxonomy" id="215803"/>
    <lineage>
        <taxon>Bacteria</taxon>
        <taxon>Pseudomonadati</taxon>
        <taxon>Myxococcota</taxon>
        <taxon>Polyangia</taxon>
        <taxon>Nannocystales</taxon>
        <taxon>Nannocystaceae</taxon>
        <taxon>Enhygromyxa</taxon>
    </lineage>
</organism>
<evidence type="ECO:0000256" key="2">
    <source>
        <dbReference type="ARBA" id="ARBA00022694"/>
    </source>
</evidence>
<dbReference type="CDD" id="cd04164">
    <property type="entry name" value="trmE"/>
    <property type="match status" value="1"/>
</dbReference>
<keyword evidence="6" id="KW-0963">Cytoplasm</keyword>
<dbReference type="Gene3D" id="3.40.50.300">
    <property type="entry name" value="P-loop containing nucleotide triphosphate hydrolases"/>
    <property type="match status" value="1"/>
</dbReference>
<name>A0A2S9XRF0_9BACT</name>
<dbReference type="GO" id="GO:0003924">
    <property type="term" value="F:GTPase activity"/>
    <property type="evidence" value="ECO:0007669"/>
    <property type="project" value="UniProtKB-UniRule"/>
</dbReference>
<gene>
    <name evidence="6 10" type="primary">mnmE</name>
    <name evidence="6" type="synonym">trmE</name>
    <name evidence="10" type="ORF">ENSA5_39040</name>
</gene>
<comment type="caution">
    <text evidence="6">Lacks conserved residue(s) required for the propagation of feature annotation.</text>
</comment>
<dbReference type="Pfam" id="PF12631">
    <property type="entry name" value="MnmE_helical"/>
    <property type="match status" value="1"/>
</dbReference>
<reference evidence="10 11" key="1">
    <citation type="submission" date="2018-03" db="EMBL/GenBank/DDBJ databases">
        <title>Draft Genome Sequences of the Obligatory Marine Myxobacteria Enhygromyxa salina SWB005.</title>
        <authorList>
            <person name="Poehlein A."/>
            <person name="Moghaddam J.A."/>
            <person name="Harms H."/>
            <person name="Alanjari M."/>
            <person name="Koenig G.M."/>
            <person name="Daniel R."/>
            <person name="Schaeberle T.F."/>
        </authorList>
    </citation>
    <scope>NUCLEOTIDE SEQUENCE [LARGE SCALE GENOMIC DNA]</scope>
    <source>
        <strain evidence="10 11">SWB005</strain>
    </source>
</reference>
<sequence>MSEHSTIVGVATGTPDGGVAVVRLSGPRAGAIAGAVIEGRLPPPRTLALRPLVSLEQALVVVMPGPRSFTGEDVVELHVHAGALNVAQVVDAVLGAGAVAAAPGEFTRRAFDNRRLSLDQAEGIAAVIGAQTQAALDQARRLVAGELGREVEAVRDRVARLRIEIEANLDFPEDVDARDEARFVTTAAALGAEVERWLAGFERGRRARTRARVVIAGPPNAGKSALFNALLGRRRALVSARAGTTRDYVEAELSLGGRELILVDTAGLRASTDAIEVAGVELGREQIAGADVIVWVEGADQPVHAAAPEAELSGARGAAVIRVENKLDLGRRRPSWIGVRAAPADTEPVELSLLRDALAEAVALGGDQWIGLARHRDRAREAADALVEAHGQLRDGVGLELVALSLAVAERNLGEITGRTGLGPVGEEVLHAIFSRFCIGK</sequence>
<dbReference type="GO" id="GO:0046872">
    <property type="term" value="F:metal ion binding"/>
    <property type="evidence" value="ECO:0007669"/>
    <property type="project" value="UniProtKB-KW"/>
</dbReference>
<comment type="function">
    <text evidence="6">Exhibits a very high intrinsic GTPase hydrolysis rate. Involved in the addition of a carboxymethylaminomethyl (cmnm) group at the wobble position (U34) of certain tRNAs, forming tRNA-cmnm(5)s(2)U34.</text>
</comment>
<dbReference type="SUPFAM" id="SSF116878">
    <property type="entry name" value="TrmE connector domain"/>
    <property type="match status" value="1"/>
</dbReference>
<evidence type="ECO:0000256" key="3">
    <source>
        <dbReference type="ARBA" id="ARBA00022741"/>
    </source>
</evidence>
<feature type="binding site" evidence="6">
    <location>
        <begin position="239"/>
        <end position="245"/>
    </location>
    <ligand>
        <name>GTP</name>
        <dbReference type="ChEBI" id="CHEBI:37565"/>
    </ligand>
</feature>
<feature type="binding site" evidence="6">
    <location>
        <position position="23"/>
    </location>
    <ligand>
        <name>(6S)-5-formyl-5,6,7,8-tetrahydrofolate</name>
        <dbReference type="ChEBI" id="CHEBI:57457"/>
    </ligand>
</feature>
<feature type="binding site" evidence="6">
    <location>
        <position position="115"/>
    </location>
    <ligand>
        <name>(6S)-5-formyl-5,6,7,8-tetrahydrofolate</name>
        <dbReference type="ChEBI" id="CHEBI:57457"/>
    </ligand>
</feature>
<evidence type="ECO:0000259" key="7">
    <source>
        <dbReference type="Pfam" id="PF01926"/>
    </source>
</evidence>
<keyword evidence="6 10" id="KW-0378">Hydrolase</keyword>
<proteinExistence type="inferred from homology"/>
<comment type="caution">
    <text evidence="10">The sequence shown here is derived from an EMBL/GenBank/DDBJ whole genome shotgun (WGS) entry which is preliminary data.</text>
</comment>
<keyword evidence="6" id="KW-0479">Metal-binding</keyword>
<evidence type="ECO:0000256" key="1">
    <source>
        <dbReference type="ARBA" id="ARBA00011043"/>
    </source>
</evidence>
<feature type="binding site" evidence="6">
    <location>
        <position position="76"/>
    </location>
    <ligand>
        <name>(6S)-5-formyl-5,6,7,8-tetrahydrofolate</name>
        <dbReference type="ChEBI" id="CHEBI:57457"/>
    </ligand>
</feature>
<feature type="binding site" evidence="6">
    <location>
        <position position="245"/>
    </location>
    <ligand>
        <name>Mg(2+)</name>
        <dbReference type="ChEBI" id="CHEBI:18420"/>
    </ligand>
</feature>
<keyword evidence="3 6" id="KW-0547">Nucleotide-binding</keyword>
<evidence type="ECO:0000259" key="8">
    <source>
        <dbReference type="Pfam" id="PF10396"/>
    </source>
</evidence>
<feature type="domain" description="GTP-binding protein TrmE N-terminal" evidence="8">
    <location>
        <begin position="6"/>
        <end position="115"/>
    </location>
</feature>
<dbReference type="InterPro" id="IPR027417">
    <property type="entry name" value="P-loop_NTPase"/>
</dbReference>
<dbReference type="Gene3D" id="3.30.1360.120">
    <property type="entry name" value="Probable tRNA modification gtpase trme, domain 1"/>
    <property type="match status" value="1"/>
</dbReference>
<dbReference type="PANTHER" id="PTHR42714:SF2">
    <property type="entry name" value="TRNA MODIFICATION GTPASE GTPBP3, MITOCHONDRIAL"/>
    <property type="match status" value="1"/>
</dbReference>
<dbReference type="InterPro" id="IPR004520">
    <property type="entry name" value="GTPase_MnmE"/>
</dbReference>